<dbReference type="Pfam" id="PF00497">
    <property type="entry name" value="SBP_bac_3"/>
    <property type="match status" value="1"/>
</dbReference>
<comment type="similarity">
    <text evidence="1">Belongs to the bacterial solute-binding protein 3 family.</text>
</comment>
<accession>A0AA47HX97</accession>
<dbReference type="Proteomes" id="UP001164632">
    <property type="component" value="Chromosome"/>
</dbReference>
<protein>
    <submittedName>
        <fullName evidence="5">Transporter substrate-binding domain-containing protein</fullName>
    </submittedName>
</protein>
<organism evidence="5 6">
    <name type="scientific">Stutzerimonas frequens</name>
    <dbReference type="NCBI Taxonomy" id="2968969"/>
    <lineage>
        <taxon>Bacteria</taxon>
        <taxon>Pseudomonadati</taxon>
        <taxon>Pseudomonadota</taxon>
        <taxon>Gammaproteobacteria</taxon>
        <taxon>Pseudomonadales</taxon>
        <taxon>Pseudomonadaceae</taxon>
        <taxon>Stutzerimonas</taxon>
    </lineage>
</organism>
<evidence type="ECO:0000256" key="1">
    <source>
        <dbReference type="ARBA" id="ARBA00010333"/>
    </source>
</evidence>
<evidence type="ECO:0000256" key="2">
    <source>
        <dbReference type="ARBA" id="ARBA00022729"/>
    </source>
</evidence>
<feature type="domain" description="Solute-binding protein family 3/N-terminal" evidence="4">
    <location>
        <begin position="32"/>
        <end position="261"/>
    </location>
</feature>
<sequence length="274" mass="29913">MRFAFALKSALIALALAAPLTATAAGKCDRLVATGAADNPPFLWRDPQNPKRLVGANADLLGQIAESLGLKLELLYTGDRAKALDEVRSGRVDVLADATLTIQRLEELDFIHPAIVQLQTVAWVRNEPGFFYSSREDLRGHPGVIVAGSRYGSEFDAFAKANLQLQPAPGLEQGLRQLIEGDRQYLLHERYGTIAAADALGLLDKVQRLDPPVIGRDMHLAISHDSACNDPWLRGQLARKMTELRAAGVPEQLLVHNLTVWKNQQTGRGSASKK</sequence>
<name>A0AA47HX97_9GAMM</name>
<feature type="chain" id="PRO_5041422495" evidence="3">
    <location>
        <begin position="25"/>
        <end position="274"/>
    </location>
</feature>
<proteinExistence type="inferred from homology"/>
<dbReference type="RefSeq" id="WP_267930689.1">
    <property type="nucleotide sequence ID" value="NZ_CP113257.1"/>
</dbReference>
<keyword evidence="2 3" id="KW-0732">Signal</keyword>
<evidence type="ECO:0000313" key="5">
    <source>
        <dbReference type="EMBL" id="WAE50986.1"/>
    </source>
</evidence>
<dbReference type="PANTHER" id="PTHR35936">
    <property type="entry name" value="MEMBRANE-BOUND LYTIC MUREIN TRANSGLYCOSYLASE F"/>
    <property type="match status" value="1"/>
</dbReference>
<evidence type="ECO:0000259" key="4">
    <source>
        <dbReference type="SMART" id="SM00062"/>
    </source>
</evidence>
<dbReference type="AlphaFoldDB" id="A0AA47HX97"/>
<evidence type="ECO:0000256" key="3">
    <source>
        <dbReference type="SAM" id="SignalP"/>
    </source>
</evidence>
<reference evidence="5" key="1">
    <citation type="submission" date="2022-11" db="EMBL/GenBank/DDBJ databases">
        <title>Genomic of Pseudomonas TF18.</title>
        <authorList>
            <person name="Liu T."/>
        </authorList>
    </citation>
    <scope>NUCLEOTIDE SEQUENCE</scope>
    <source>
        <strain evidence="5">TF18</strain>
    </source>
</reference>
<gene>
    <name evidence="5" type="ORF">OSV15_15000</name>
</gene>
<dbReference type="SUPFAM" id="SSF53850">
    <property type="entry name" value="Periplasmic binding protein-like II"/>
    <property type="match status" value="1"/>
</dbReference>
<dbReference type="InterPro" id="IPR001638">
    <property type="entry name" value="Solute-binding_3/MltF_N"/>
</dbReference>
<dbReference type="SMART" id="SM00062">
    <property type="entry name" value="PBPb"/>
    <property type="match status" value="1"/>
</dbReference>
<dbReference type="EMBL" id="CP113257">
    <property type="protein sequence ID" value="WAE50986.1"/>
    <property type="molecule type" value="Genomic_DNA"/>
</dbReference>
<evidence type="ECO:0000313" key="6">
    <source>
        <dbReference type="Proteomes" id="UP001164632"/>
    </source>
</evidence>
<feature type="signal peptide" evidence="3">
    <location>
        <begin position="1"/>
        <end position="24"/>
    </location>
</feature>
<dbReference type="PANTHER" id="PTHR35936:SF6">
    <property type="entry name" value="AMINO ACID ABC TRANSPORTER SUBSTRATE-BINDING PAAT FAMILY PROTEIN"/>
    <property type="match status" value="1"/>
</dbReference>
<dbReference type="Gene3D" id="3.40.190.10">
    <property type="entry name" value="Periplasmic binding protein-like II"/>
    <property type="match status" value="2"/>
</dbReference>